<reference evidence="4" key="1">
    <citation type="journal article" date="2019" name="Int. J. Syst. Evol. Microbiol.">
        <title>Halobacteriovorax valvorus sp. nov., a novel prokaryotic predator isolated from coastal seawater of China.</title>
        <authorList>
            <person name="Chen M.-X."/>
        </authorList>
    </citation>
    <scope>NUCLEOTIDE SEQUENCE [LARGE SCALE GENOMIC DNA]</scope>
    <source>
        <strain evidence="4">BL9</strain>
    </source>
</reference>
<dbReference type="Proteomes" id="UP000443582">
    <property type="component" value="Unassembled WGS sequence"/>
</dbReference>
<keyword evidence="1" id="KW-1133">Transmembrane helix</keyword>
<proteinExistence type="predicted"/>
<keyword evidence="1" id="KW-0472">Membrane</keyword>
<sequence length="217" mass="23583">MKNLSPKLKKTILTGVLLLSQINYAATFIKAEETAFKYIKATEIVNDRYIFEECHGNREELKCRNLFSDYRTFARSDIKKMADMNGRHALYAAGADVAILAVSAYLGLIIGAKATAAYYIGTGVSLDGGVAAAGGFFFGAPTGTAAGSAMAAGLDELDPFVHRDMSIALEQVIGVADEDDLDDVEAQRRKEGMIVEIEDINFDQLKNKIKGQLEDLD</sequence>
<feature type="chain" id="PRO_5046485180" evidence="2">
    <location>
        <begin position="26"/>
        <end position="217"/>
    </location>
</feature>
<name>A0ABY0IGW2_9BACT</name>
<keyword evidence="4" id="KW-1185">Reference proteome</keyword>
<keyword evidence="1" id="KW-0812">Transmembrane</keyword>
<feature type="transmembrane region" description="Helical" evidence="1">
    <location>
        <begin position="89"/>
        <end position="110"/>
    </location>
</feature>
<dbReference type="RefSeq" id="WP_115361606.1">
    <property type="nucleotide sequence ID" value="NZ_QDKL01000002.1"/>
</dbReference>
<keyword evidence="2" id="KW-0732">Signal</keyword>
<evidence type="ECO:0000256" key="1">
    <source>
        <dbReference type="SAM" id="Phobius"/>
    </source>
</evidence>
<dbReference type="EMBL" id="QDKL01000002">
    <property type="protein sequence ID" value="RZF21825.1"/>
    <property type="molecule type" value="Genomic_DNA"/>
</dbReference>
<protein>
    <submittedName>
        <fullName evidence="3">Uncharacterized protein</fullName>
    </submittedName>
</protein>
<gene>
    <name evidence="3" type="ORF">DAY19_09050</name>
</gene>
<accession>A0ABY0IGW2</accession>
<evidence type="ECO:0000313" key="4">
    <source>
        <dbReference type="Proteomes" id="UP000443582"/>
    </source>
</evidence>
<evidence type="ECO:0000313" key="3">
    <source>
        <dbReference type="EMBL" id="RZF21825.1"/>
    </source>
</evidence>
<feature type="signal peptide" evidence="2">
    <location>
        <begin position="1"/>
        <end position="25"/>
    </location>
</feature>
<comment type="caution">
    <text evidence="3">The sequence shown here is derived from an EMBL/GenBank/DDBJ whole genome shotgun (WGS) entry which is preliminary data.</text>
</comment>
<feature type="transmembrane region" description="Helical" evidence="1">
    <location>
        <begin position="116"/>
        <end position="140"/>
    </location>
</feature>
<organism evidence="3 4">
    <name type="scientific">Halobacteriovorax vibrionivorans</name>
    <dbReference type="NCBI Taxonomy" id="2152716"/>
    <lineage>
        <taxon>Bacteria</taxon>
        <taxon>Pseudomonadati</taxon>
        <taxon>Bdellovibrionota</taxon>
        <taxon>Bacteriovoracia</taxon>
        <taxon>Bacteriovoracales</taxon>
        <taxon>Halobacteriovoraceae</taxon>
        <taxon>Halobacteriovorax</taxon>
    </lineage>
</organism>
<evidence type="ECO:0000256" key="2">
    <source>
        <dbReference type="SAM" id="SignalP"/>
    </source>
</evidence>